<accession>A0ABT4GJE5</accession>
<gene>
    <name evidence="1" type="ORF">M5X19_25145</name>
</gene>
<evidence type="ECO:0000313" key="1">
    <source>
        <dbReference type="EMBL" id="MCY9696159.1"/>
    </source>
</evidence>
<dbReference type="EMBL" id="JAMDMX010000090">
    <property type="protein sequence ID" value="MCY9696159.1"/>
    <property type="molecule type" value="Genomic_DNA"/>
</dbReference>
<organism evidence="1 2">
    <name type="scientific">Paenibacillus alginolyticus</name>
    <dbReference type="NCBI Taxonomy" id="59839"/>
    <lineage>
        <taxon>Bacteria</taxon>
        <taxon>Bacillati</taxon>
        <taxon>Bacillota</taxon>
        <taxon>Bacilli</taxon>
        <taxon>Bacillales</taxon>
        <taxon>Paenibacillaceae</taxon>
        <taxon>Paenibacillus</taxon>
    </lineage>
</organism>
<dbReference type="RefSeq" id="WP_268617319.1">
    <property type="nucleotide sequence ID" value="NZ_JAMDMX010000090.1"/>
</dbReference>
<protein>
    <submittedName>
        <fullName evidence="1">Uncharacterized protein</fullName>
    </submittedName>
</protein>
<comment type="caution">
    <text evidence="1">The sequence shown here is derived from an EMBL/GenBank/DDBJ whole genome shotgun (WGS) entry which is preliminary data.</text>
</comment>
<sequence>MNYFYGDLNSDREENRWERWTGHRQEVTTFIGQSLPLLRKTDKMVILGVGNGDDLDFNYLCNLVHELTLVDIDKGSMEKCLSYIPVASSHKIQSLVECDLTGLDQLSYYDQISKLFKSQASMENIVQYLNEIKTQIKRLRILETHVSSYDVVMSSAVYTQIYYIQSLSEFAAYANFYNENEVQSITDAMKVLRDEIIIQYNKLMLSLVKNDGTVILWTDMVRTDQEFVFPEEEFYSLQSEEERIKLIYKMMFEHGREAAITGLLDLYAKLSPEGRKVTSWVWPFNNDRHYITMGLSGTKESMSHK</sequence>
<name>A0ABT4GJE5_9BACL</name>
<reference evidence="1 2" key="1">
    <citation type="submission" date="2022-05" db="EMBL/GenBank/DDBJ databases">
        <title>Genome Sequencing of Bee-Associated Microbes.</title>
        <authorList>
            <person name="Dunlap C."/>
        </authorList>
    </citation>
    <scope>NUCLEOTIDE SEQUENCE [LARGE SCALE GENOMIC DNA]</scope>
    <source>
        <strain evidence="1 2">NRRL B-14421</strain>
    </source>
</reference>
<keyword evidence="2" id="KW-1185">Reference proteome</keyword>
<evidence type="ECO:0000313" key="2">
    <source>
        <dbReference type="Proteomes" id="UP001527099"/>
    </source>
</evidence>
<proteinExistence type="predicted"/>
<dbReference type="Proteomes" id="UP001527099">
    <property type="component" value="Unassembled WGS sequence"/>
</dbReference>